<dbReference type="EMBL" id="FWXD01000011">
    <property type="protein sequence ID" value="SMC25393.1"/>
    <property type="molecule type" value="Genomic_DNA"/>
</dbReference>
<dbReference type="AlphaFoldDB" id="A0A1W1XN58"/>
<keyword evidence="2" id="KW-1185">Reference proteome</keyword>
<dbReference type="RefSeq" id="WP_084090807.1">
    <property type="nucleotide sequence ID" value="NZ_FWXD01000011.1"/>
</dbReference>
<accession>A0A1W1XN58</accession>
<gene>
    <name evidence="1" type="ORF">SAMN02745857_02157</name>
</gene>
<protein>
    <submittedName>
        <fullName evidence="1">Uncharacterized protein</fullName>
    </submittedName>
</protein>
<name>A0A1W1XN58_9NEIS</name>
<dbReference type="Proteomes" id="UP000192761">
    <property type="component" value="Unassembled WGS sequence"/>
</dbReference>
<dbReference type="OrthoDB" id="9864424at2"/>
<evidence type="ECO:0000313" key="1">
    <source>
        <dbReference type="EMBL" id="SMC25393.1"/>
    </source>
</evidence>
<organism evidence="1 2">
    <name type="scientific">Andreprevotia lacus DSM 23236</name>
    <dbReference type="NCBI Taxonomy" id="1121001"/>
    <lineage>
        <taxon>Bacteria</taxon>
        <taxon>Pseudomonadati</taxon>
        <taxon>Pseudomonadota</taxon>
        <taxon>Betaproteobacteria</taxon>
        <taxon>Neisseriales</taxon>
        <taxon>Chitinibacteraceae</taxon>
        <taxon>Andreprevotia</taxon>
    </lineage>
</organism>
<sequence>MSVLVSPAQIVASKPFLGIVHLLAWAVRAADITIVHSRYAPASMPAVPAELAHEVMATLDGLDDIARLAVWSAIAGRVRDRKALARLLPQQWRRRWPTPVPLALIEAVVDEWIGLGHIGTRRWDARCGSHMRIQRHKLWLMEWLNEAWESGLAGLQARHATQLQHLLALPSVQLVHSIREVSAQARSRAARCVA</sequence>
<proteinExistence type="predicted"/>
<evidence type="ECO:0000313" key="2">
    <source>
        <dbReference type="Proteomes" id="UP000192761"/>
    </source>
</evidence>
<reference evidence="1 2" key="1">
    <citation type="submission" date="2017-04" db="EMBL/GenBank/DDBJ databases">
        <authorList>
            <person name="Afonso C.L."/>
            <person name="Miller P.J."/>
            <person name="Scott M.A."/>
            <person name="Spackman E."/>
            <person name="Goraichik I."/>
            <person name="Dimitrov K.M."/>
            <person name="Suarez D.L."/>
            <person name="Swayne D.E."/>
        </authorList>
    </citation>
    <scope>NUCLEOTIDE SEQUENCE [LARGE SCALE GENOMIC DNA]</scope>
    <source>
        <strain evidence="1 2">DSM 23236</strain>
    </source>
</reference>